<evidence type="ECO:0000313" key="10">
    <source>
        <dbReference type="Proteomes" id="UP000472269"/>
    </source>
</evidence>
<evidence type="ECO:0000256" key="1">
    <source>
        <dbReference type="ARBA" id="ARBA00004123"/>
    </source>
</evidence>
<keyword evidence="5" id="KW-0694">RNA-binding</keyword>
<comment type="subcellular location">
    <subcellularLocation>
        <location evidence="1">Nucleus</location>
    </subcellularLocation>
</comment>
<dbReference type="Ensembl" id="ENSACUT00000012269.1">
    <property type="protein sequence ID" value="ENSACUP00000011509.1"/>
    <property type="gene ID" value="ENSACUG00000007737.1"/>
</dbReference>
<dbReference type="GO" id="GO:0005681">
    <property type="term" value="C:spliceosomal complex"/>
    <property type="evidence" value="ECO:0007669"/>
    <property type="project" value="UniProtKB-KW"/>
</dbReference>
<keyword evidence="7" id="KW-0539">Nucleus</keyword>
<evidence type="ECO:0000256" key="7">
    <source>
        <dbReference type="ARBA" id="ARBA00023242"/>
    </source>
</evidence>
<reference evidence="9" key="1">
    <citation type="submission" date="2025-08" db="UniProtKB">
        <authorList>
            <consortium name="Ensembl"/>
        </authorList>
    </citation>
    <scope>IDENTIFICATION</scope>
</reference>
<evidence type="ECO:0000256" key="8">
    <source>
        <dbReference type="ARBA" id="ARBA00023274"/>
    </source>
</evidence>
<keyword evidence="3" id="KW-0507">mRNA processing</keyword>
<dbReference type="AlphaFoldDB" id="A0A663MI06"/>
<dbReference type="GO" id="GO:1990726">
    <property type="term" value="C:Lsm1-7-Pat1 complex"/>
    <property type="evidence" value="ECO:0007669"/>
    <property type="project" value="TreeGrafter"/>
</dbReference>
<comment type="similarity">
    <text evidence="2">Belongs to the snRNP Sm proteins family.</text>
</comment>
<evidence type="ECO:0000256" key="3">
    <source>
        <dbReference type="ARBA" id="ARBA00022664"/>
    </source>
</evidence>
<dbReference type="GO" id="GO:0003723">
    <property type="term" value="F:RNA binding"/>
    <property type="evidence" value="ECO:0007669"/>
    <property type="project" value="UniProtKB-KW"/>
</dbReference>
<keyword evidence="8" id="KW-0687">Ribonucleoprotein</keyword>
<proteinExistence type="inferred from homology"/>
<evidence type="ECO:0000313" key="9">
    <source>
        <dbReference type="Ensembl" id="ENSACUP00000011509.1"/>
    </source>
</evidence>
<evidence type="ECO:0000256" key="5">
    <source>
        <dbReference type="ARBA" id="ARBA00022884"/>
    </source>
</evidence>
<accession>A0A663MI06</accession>
<reference evidence="9" key="2">
    <citation type="submission" date="2025-09" db="UniProtKB">
        <authorList>
            <consortium name="Ensembl"/>
        </authorList>
    </citation>
    <scope>IDENTIFICATION</scope>
</reference>
<sequence length="78" mass="8380">RGVLASTSPACHSPLVSSGVHPVVKSNKEIVGTLQDELVSKDVTEFENTPEGRRITKLDQILKNGNNRGGVLLLTPLF</sequence>
<protein>
    <submittedName>
        <fullName evidence="9">Uncharacterized protein</fullName>
    </submittedName>
</protein>
<dbReference type="PANTHER" id="PTHR20971:SF0">
    <property type="entry name" value="U6 SNRNA-ASSOCIATED SM-LIKE PROTEIN LSM5"/>
    <property type="match status" value="1"/>
</dbReference>
<keyword evidence="6" id="KW-0508">mRNA splicing</keyword>
<keyword evidence="4" id="KW-0747">Spliceosome</keyword>
<evidence type="ECO:0000256" key="4">
    <source>
        <dbReference type="ARBA" id="ARBA00022728"/>
    </source>
</evidence>
<dbReference type="GO" id="GO:0000398">
    <property type="term" value="P:mRNA splicing, via spliceosome"/>
    <property type="evidence" value="ECO:0007669"/>
    <property type="project" value="TreeGrafter"/>
</dbReference>
<dbReference type="PANTHER" id="PTHR20971">
    <property type="entry name" value="U6 SNRNA-ASSOCIATED PROTEIN"/>
    <property type="match status" value="1"/>
</dbReference>
<keyword evidence="10" id="KW-1185">Reference proteome</keyword>
<dbReference type="GO" id="GO:0046540">
    <property type="term" value="C:U4/U6 x U5 tri-snRNP complex"/>
    <property type="evidence" value="ECO:0007669"/>
    <property type="project" value="TreeGrafter"/>
</dbReference>
<dbReference type="GO" id="GO:0005688">
    <property type="term" value="C:U6 snRNP"/>
    <property type="evidence" value="ECO:0007669"/>
    <property type="project" value="TreeGrafter"/>
</dbReference>
<organism evidence="9 10">
    <name type="scientific">Athene cunicularia</name>
    <name type="common">Burrowing owl</name>
    <name type="synonym">Speotyto cunicularia</name>
    <dbReference type="NCBI Taxonomy" id="194338"/>
    <lineage>
        <taxon>Eukaryota</taxon>
        <taxon>Metazoa</taxon>
        <taxon>Chordata</taxon>
        <taxon>Craniata</taxon>
        <taxon>Vertebrata</taxon>
        <taxon>Euteleostomi</taxon>
        <taxon>Archelosauria</taxon>
        <taxon>Archosauria</taxon>
        <taxon>Dinosauria</taxon>
        <taxon>Saurischia</taxon>
        <taxon>Theropoda</taxon>
        <taxon>Coelurosauria</taxon>
        <taxon>Aves</taxon>
        <taxon>Neognathae</taxon>
        <taxon>Neoaves</taxon>
        <taxon>Telluraves</taxon>
        <taxon>Strigiformes</taxon>
        <taxon>Strigidae</taxon>
        <taxon>Athene</taxon>
    </lineage>
</organism>
<evidence type="ECO:0000256" key="6">
    <source>
        <dbReference type="ARBA" id="ARBA00023187"/>
    </source>
</evidence>
<name>A0A663MI06_ATHCN</name>
<dbReference type="Proteomes" id="UP000472269">
    <property type="component" value="Unplaced"/>
</dbReference>
<evidence type="ECO:0000256" key="2">
    <source>
        <dbReference type="ARBA" id="ARBA00006850"/>
    </source>
</evidence>
<dbReference type="InterPro" id="IPR033871">
    <property type="entry name" value="LSm5"/>
</dbReference>